<evidence type="ECO:0000313" key="3">
    <source>
        <dbReference type="EMBL" id="CAA7397700.1"/>
    </source>
</evidence>
<evidence type="ECO:0000313" key="2">
    <source>
        <dbReference type="EMBL" id="CAA2621649.1"/>
    </source>
</evidence>
<dbReference type="Proteomes" id="UP000663760">
    <property type="component" value="Chromosome 6"/>
</dbReference>
<proteinExistence type="predicted"/>
<accession>A0A7I8IU39</accession>
<reference evidence="2" key="1">
    <citation type="submission" date="2019-12" db="EMBL/GenBank/DDBJ databases">
        <authorList>
            <person name="Scholz U."/>
            <person name="Mascher M."/>
            <person name="Fiebig A."/>
        </authorList>
    </citation>
    <scope>NUCLEOTIDE SEQUENCE</scope>
</reference>
<name>A0A7I8IU39_SPIIN</name>
<gene>
    <name evidence="2" type="ORF">SI7747_06007733</name>
    <name evidence="3" type="ORF">SI8410_06008365</name>
</gene>
<dbReference type="EMBL" id="LR746269">
    <property type="protein sequence ID" value="CAA7397700.1"/>
    <property type="molecule type" value="Genomic_DNA"/>
</dbReference>
<dbReference type="AlphaFoldDB" id="A0A7I8IU39"/>
<evidence type="ECO:0000256" key="1">
    <source>
        <dbReference type="SAM" id="MobiDB-lite"/>
    </source>
</evidence>
<keyword evidence="4" id="KW-1185">Reference proteome</keyword>
<feature type="region of interest" description="Disordered" evidence="1">
    <location>
        <begin position="26"/>
        <end position="51"/>
    </location>
</feature>
<organism evidence="2">
    <name type="scientific">Spirodela intermedia</name>
    <name type="common">Intermediate duckweed</name>
    <dbReference type="NCBI Taxonomy" id="51605"/>
    <lineage>
        <taxon>Eukaryota</taxon>
        <taxon>Viridiplantae</taxon>
        <taxon>Streptophyta</taxon>
        <taxon>Embryophyta</taxon>
        <taxon>Tracheophyta</taxon>
        <taxon>Spermatophyta</taxon>
        <taxon>Magnoliopsida</taxon>
        <taxon>Liliopsida</taxon>
        <taxon>Araceae</taxon>
        <taxon>Lemnoideae</taxon>
        <taxon>Spirodela</taxon>
    </lineage>
</organism>
<evidence type="ECO:0000313" key="4">
    <source>
        <dbReference type="Proteomes" id="UP000663760"/>
    </source>
</evidence>
<dbReference type="EMBL" id="LR743593">
    <property type="protein sequence ID" value="CAA2621649.1"/>
    <property type="molecule type" value="Genomic_DNA"/>
</dbReference>
<protein>
    <submittedName>
        <fullName evidence="2">Uncharacterized protein</fullName>
    </submittedName>
</protein>
<sequence length="51" mass="5712">MRNCDNLRWIPLDDCRFDQPDPFQLSQGGSARVGWGQIVDPLSPVPSRSAL</sequence>